<feature type="compositionally biased region" description="Low complexity" evidence="2">
    <location>
        <begin position="8"/>
        <end position="21"/>
    </location>
</feature>
<protein>
    <recommendedName>
        <fullName evidence="5">Small, acid-soluble spore protein N</fullName>
    </recommendedName>
</protein>
<name>A0AAE3LP86_9BACI</name>
<accession>A0AAE3LP86</accession>
<organism evidence="3 4">
    <name type="scientific">Perspicuibacillus lycopersici</name>
    <dbReference type="NCBI Taxonomy" id="1325689"/>
    <lineage>
        <taxon>Bacteria</taxon>
        <taxon>Bacillati</taxon>
        <taxon>Bacillota</taxon>
        <taxon>Bacilli</taxon>
        <taxon>Bacillales</taxon>
        <taxon>Bacillaceae</taxon>
        <taxon>Perspicuibacillus</taxon>
    </lineage>
</organism>
<evidence type="ECO:0000256" key="1">
    <source>
        <dbReference type="SAM" id="Coils"/>
    </source>
</evidence>
<comment type="caution">
    <text evidence="3">The sequence shown here is derived from an EMBL/GenBank/DDBJ whole genome shotgun (WGS) entry which is preliminary data.</text>
</comment>
<dbReference type="AlphaFoldDB" id="A0AAE3LP86"/>
<evidence type="ECO:0008006" key="5">
    <source>
        <dbReference type="Google" id="ProtNLM"/>
    </source>
</evidence>
<evidence type="ECO:0000256" key="2">
    <source>
        <dbReference type="SAM" id="MobiDB-lite"/>
    </source>
</evidence>
<keyword evidence="4" id="KW-1185">Reference proteome</keyword>
<dbReference type="EMBL" id="JAOUSF010000005">
    <property type="protein sequence ID" value="MCU9614682.1"/>
    <property type="molecule type" value="Genomic_DNA"/>
</dbReference>
<feature type="region of interest" description="Disordered" evidence="2">
    <location>
        <begin position="1"/>
        <end position="31"/>
    </location>
</feature>
<feature type="coiled-coil region" evidence="1">
    <location>
        <begin position="39"/>
        <end position="81"/>
    </location>
</feature>
<evidence type="ECO:0000313" key="3">
    <source>
        <dbReference type="EMBL" id="MCU9614682.1"/>
    </source>
</evidence>
<evidence type="ECO:0000313" key="4">
    <source>
        <dbReference type="Proteomes" id="UP001209318"/>
    </source>
</evidence>
<keyword evidence="1" id="KW-0175">Coiled coil</keyword>
<dbReference type="RefSeq" id="WP_263074007.1">
    <property type="nucleotide sequence ID" value="NZ_JAOUSF010000005.1"/>
</dbReference>
<sequence>MPQHKNKQQAFQAAQQGYAQAKEVYESLDSNSSEYGHYKKRLAQEVNEAEQQIENALEVSSEHQAKQLEQYRNELEEMKQE</sequence>
<gene>
    <name evidence="3" type="ORF">OEV98_14150</name>
</gene>
<reference evidence="3" key="1">
    <citation type="submission" date="2022-10" db="EMBL/GenBank/DDBJ databases">
        <title>Description of Fervidibacillus gen. nov. in the family Fervidibacillaceae fam. nov. with two species, Fervidibacillus albus sp. nov., and Fervidibacillus halotolerans sp. nov., isolated from tidal flat sediments.</title>
        <authorList>
            <person name="Kwon K.K."/>
            <person name="Yang S.-H."/>
        </authorList>
    </citation>
    <scope>NUCLEOTIDE SEQUENCE</scope>
    <source>
        <strain evidence="3">JCM 19140</strain>
    </source>
</reference>
<dbReference type="Proteomes" id="UP001209318">
    <property type="component" value="Unassembled WGS sequence"/>
</dbReference>
<proteinExistence type="predicted"/>